<dbReference type="EMBL" id="JARIHO010000119">
    <property type="protein sequence ID" value="KAJ7302226.1"/>
    <property type="molecule type" value="Genomic_DNA"/>
</dbReference>
<dbReference type="AlphaFoldDB" id="A0AAD7E8T4"/>
<gene>
    <name evidence="2" type="ORF">DFH08DRAFT_978093</name>
</gene>
<evidence type="ECO:0000313" key="3">
    <source>
        <dbReference type="Proteomes" id="UP001218218"/>
    </source>
</evidence>
<proteinExistence type="predicted"/>
<evidence type="ECO:0000256" key="1">
    <source>
        <dbReference type="SAM" id="Phobius"/>
    </source>
</evidence>
<comment type="caution">
    <text evidence="2">The sequence shown here is derived from an EMBL/GenBank/DDBJ whole genome shotgun (WGS) entry which is preliminary data.</text>
</comment>
<feature type="transmembrane region" description="Helical" evidence="1">
    <location>
        <begin position="165"/>
        <end position="185"/>
    </location>
</feature>
<keyword evidence="1" id="KW-0812">Transmembrane</keyword>
<name>A0AAD7E8T4_9AGAR</name>
<feature type="transmembrane region" description="Helical" evidence="1">
    <location>
        <begin position="135"/>
        <end position="153"/>
    </location>
</feature>
<dbReference type="Proteomes" id="UP001218218">
    <property type="component" value="Unassembled WGS sequence"/>
</dbReference>
<protein>
    <submittedName>
        <fullName evidence="2">Uncharacterized protein</fullName>
    </submittedName>
</protein>
<evidence type="ECO:0000313" key="2">
    <source>
        <dbReference type="EMBL" id="KAJ7302226.1"/>
    </source>
</evidence>
<keyword evidence="1" id="KW-0472">Membrane</keyword>
<organism evidence="2 3">
    <name type="scientific">Mycena albidolilacea</name>
    <dbReference type="NCBI Taxonomy" id="1033008"/>
    <lineage>
        <taxon>Eukaryota</taxon>
        <taxon>Fungi</taxon>
        <taxon>Dikarya</taxon>
        <taxon>Basidiomycota</taxon>
        <taxon>Agaricomycotina</taxon>
        <taxon>Agaricomycetes</taxon>
        <taxon>Agaricomycetidae</taxon>
        <taxon>Agaricales</taxon>
        <taxon>Marasmiineae</taxon>
        <taxon>Mycenaceae</taxon>
        <taxon>Mycena</taxon>
    </lineage>
</organism>
<keyword evidence="3" id="KW-1185">Reference proteome</keyword>
<keyword evidence="1" id="KW-1133">Transmembrane helix</keyword>
<accession>A0AAD7E8T4</accession>
<sequence length="291" mass="31097">MPPTSLSQSQAGAGIVRVSPPRFSLLSCFYSPGWGPWVVIRDAAARPVVERSSAFFGTMGGSLELGRSGAVGPGEALGMALSWAVMLASLLRFGPHALLGWRWLKSALRLRRRLSPTLESGLGALRCRRGTHHHICAGLVSFSLLFRSFLLLAPPDGRSSAHALAMGAAPSFLCACIGVLVYSVASRQTVDATHRLDSGGAPHTFSFKFMYCPNAPRASGSGRLPYTQPHSLLFSKGKIPKSSLLPSLVPCSVNYRDFVSSLVVCDLELMLLWCHCAASLLIGPSDASVRF</sequence>
<reference evidence="2" key="1">
    <citation type="submission" date="2023-03" db="EMBL/GenBank/DDBJ databases">
        <title>Massive genome expansion in bonnet fungi (Mycena s.s.) driven by repeated elements and novel gene families across ecological guilds.</title>
        <authorList>
            <consortium name="Lawrence Berkeley National Laboratory"/>
            <person name="Harder C.B."/>
            <person name="Miyauchi S."/>
            <person name="Viragh M."/>
            <person name="Kuo A."/>
            <person name="Thoen E."/>
            <person name="Andreopoulos B."/>
            <person name="Lu D."/>
            <person name="Skrede I."/>
            <person name="Drula E."/>
            <person name="Henrissat B."/>
            <person name="Morin E."/>
            <person name="Kohler A."/>
            <person name="Barry K."/>
            <person name="LaButti K."/>
            <person name="Morin E."/>
            <person name="Salamov A."/>
            <person name="Lipzen A."/>
            <person name="Mereny Z."/>
            <person name="Hegedus B."/>
            <person name="Baldrian P."/>
            <person name="Stursova M."/>
            <person name="Weitz H."/>
            <person name="Taylor A."/>
            <person name="Grigoriev I.V."/>
            <person name="Nagy L.G."/>
            <person name="Martin F."/>
            <person name="Kauserud H."/>
        </authorList>
    </citation>
    <scope>NUCLEOTIDE SEQUENCE</scope>
    <source>
        <strain evidence="2">CBHHK002</strain>
    </source>
</reference>
<feature type="transmembrane region" description="Helical" evidence="1">
    <location>
        <begin position="80"/>
        <end position="104"/>
    </location>
</feature>